<name>A0A125PKV3_BACMY</name>
<organism evidence="1 2">
    <name type="scientific">Bacillus mycoides</name>
    <dbReference type="NCBI Taxonomy" id="1405"/>
    <lineage>
        <taxon>Bacteria</taxon>
        <taxon>Bacillati</taxon>
        <taxon>Bacillota</taxon>
        <taxon>Bacilli</taxon>
        <taxon>Bacillales</taxon>
        <taxon>Bacillaceae</taxon>
        <taxon>Bacillus</taxon>
        <taxon>Bacillus cereus group</taxon>
    </lineage>
</organism>
<dbReference type="EMBL" id="LRPH01000085">
    <property type="protein sequence ID" value="KWU55961.1"/>
    <property type="molecule type" value="Genomic_DNA"/>
</dbReference>
<accession>A0A125PKV3</accession>
<dbReference type="RefSeq" id="WP_060751526.1">
    <property type="nucleotide sequence ID" value="NZ_LRPH01000085.1"/>
</dbReference>
<dbReference type="Proteomes" id="UP000065797">
    <property type="component" value="Unassembled WGS sequence"/>
</dbReference>
<evidence type="ECO:0000313" key="1">
    <source>
        <dbReference type="EMBL" id="KWU55961.1"/>
    </source>
</evidence>
<comment type="caution">
    <text evidence="1">The sequence shown here is derived from an EMBL/GenBank/DDBJ whole genome shotgun (WGS) entry which is preliminary data.</text>
</comment>
<evidence type="ECO:0000313" key="2">
    <source>
        <dbReference type="Proteomes" id="UP000065797"/>
    </source>
</evidence>
<gene>
    <name evidence="1" type="ORF">AWW70_23990</name>
</gene>
<dbReference type="AlphaFoldDB" id="A0A125PKV3"/>
<proteinExistence type="predicted"/>
<reference evidence="1 2" key="1">
    <citation type="submission" date="2016-01" db="EMBL/GenBank/DDBJ databases">
        <authorList>
            <person name="McClelland M."/>
            <person name="Jain A."/>
            <person name="Saraogi P."/>
            <person name="Mendelson R."/>
            <person name="Westerman R."/>
            <person name="SanMiguel P."/>
            <person name="Csonka L."/>
        </authorList>
    </citation>
    <scope>NUCLEOTIDE SEQUENCE [LARGE SCALE GENOMIC DNA]</scope>
    <source>
        <strain evidence="1 2">PE8-15</strain>
    </source>
</reference>
<protein>
    <submittedName>
        <fullName evidence="1">Uncharacterized protein</fullName>
    </submittedName>
</protein>
<sequence length="191" mass="22392">MGFFNRFFKKVEQVNNQEATLSELNEELYVESPIEEANSYWVSMAQNIIINAVKAADNNVERAFVLLNLKKGEASFDIFYQINGQLYFWDQLENENIKNRIQNELLPQASEVSNAVNQQFNEAEHPAISFAELQFEWETKAWFSHIIWEDDPAAQLPKTQILNEWFNLIKKETKNKPLDSDTKFSWYPTNS</sequence>